<keyword evidence="3 9" id="KW-0808">Transferase</keyword>
<dbReference type="PROSITE" id="PS51626">
    <property type="entry name" value="SAM_MT_TRM1"/>
    <property type="match status" value="1"/>
</dbReference>
<feature type="non-terminal residue" evidence="10">
    <location>
        <position position="1"/>
    </location>
</feature>
<dbReference type="PANTHER" id="PTHR10631:SF3">
    <property type="entry name" value="TRNA (GUANINE(26)-N(2))-DIMETHYLTRANSFERASE"/>
    <property type="match status" value="1"/>
</dbReference>
<reference evidence="10 11" key="1">
    <citation type="submission" date="2017-03" db="EMBL/GenBank/DDBJ databases">
        <title>WGS assembly of Porphyra umbilicalis.</title>
        <authorList>
            <person name="Brawley S.H."/>
            <person name="Blouin N.A."/>
            <person name="Ficko-Blean E."/>
            <person name="Wheeler G.L."/>
            <person name="Lohr M."/>
            <person name="Goodson H.V."/>
            <person name="Jenkins J.W."/>
            <person name="Blaby-Haas C.E."/>
            <person name="Helliwell K.E."/>
            <person name="Chan C."/>
            <person name="Marriage T."/>
            <person name="Bhattacharya D."/>
            <person name="Klein A.S."/>
            <person name="Badis Y."/>
            <person name="Brodie J."/>
            <person name="Cao Y."/>
            <person name="Collen J."/>
            <person name="Dittami S.M."/>
            <person name="Gachon C.M."/>
            <person name="Green B.R."/>
            <person name="Karpowicz S."/>
            <person name="Kim J.W."/>
            <person name="Kudahl U."/>
            <person name="Lin S."/>
            <person name="Michel G."/>
            <person name="Mittag M."/>
            <person name="Olson B.J."/>
            <person name="Pangilinan J."/>
            <person name="Peng Y."/>
            <person name="Qiu H."/>
            <person name="Shu S."/>
            <person name="Singer J.T."/>
            <person name="Smith A.G."/>
            <person name="Sprecher B.N."/>
            <person name="Wagner V."/>
            <person name="Wang W."/>
            <person name="Wang Z.-Y."/>
            <person name="Yan J."/>
            <person name="Yarish C."/>
            <person name="Zoeuner-Riek S."/>
            <person name="Zhuang Y."/>
            <person name="Zou Y."/>
            <person name="Lindquist E.A."/>
            <person name="Grimwood J."/>
            <person name="Barry K."/>
            <person name="Rokhsar D.S."/>
            <person name="Schmutz J."/>
            <person name="Stiller J.W."/>
            <person name="Grossman A.R."/>
            <person name="Prochnik S.E."/>
        </authorList>
    </citation>
    <scope>NUCLEOTIDE SEQUENCE [LARGE SCALE GENOMIC DNA]</scope>
    <source>
        <strain evidence="10">4086291</strain>
    </source>
</reference>
<dbReference type="Gene3D" id="3.40.50.150">
    <property type="entry name" value="Vaccinia Virus protein VP39"/>
    <property type="match status" value="1"/>
</dbReference>
<dbReference type="EC" id="2.1.1.216" evidence="7 9"/>
<proteinExistence type="inferred from homology"/>
<dbReference type="InterPro" id="IPR002905">
    <property type="entry name" value="Trm1"/>
</dbReference>
<keyword evidence="11" id="KW-1185">Reference proteome</keyword>
<evidence type="ECO:0000256" key="8">
    <source>
        <dbReference type="ARBA" id="ARBA00051897"/>
    </source>
</evidence>
<organism evidence="10 11">
    <name type="scientific">Porphyra umbilicalis</name>
    <name type="common">Purple laver</name>
    <name type="synonym">Red alga</name>
    <dbReference type="NCBI Taxonomy" id="2786"/>
    <lineage>
        <taxon>Eukaryota</taxon>
        <taxon>Rhodophyta</taxon>
        <taxon>Bangiophyceae</taxon>
        <taxon>Bangiales</taxon>
        <taxon>Bangiaceae</taxon>
        <taxon>Porphyra</taxon>
    </lineage>
</organism>
<evidence type="ECO:0000256" key="5">
    <source>
        <dbReference type="ARBA" id="ARBA00022694"/>
    </source>
</evidence>
<dbReference type="GO" id="GO:0000049">
    <property type="term" value="F:tRNA binding"/>
    <property type="evidence" value="ECO:0007669"/>
    <property type="project" value="UniProtKB-UniRule"/>
</dbReference>
<evidence type="ECO:0000256" key="7">
    <source>
        <dbReference type="ARBA" id="ARBA00039099"/>
    </source>
</evidence>
<comment type="similarity">
    <text evidence="9">Belongs to the class I-like SAM-binding methyltransferase superfamily. Trm1 family.</text>
</comment>
<feature type="non-terminal residue" evidence="10">
    <location>
        <position position="491"/>
    </location>
</feature>
<evidence type="ECO:0000256" key="6">
    <source>
        <dbReference type="ARBA" id="ARBA00022884"/>
    </source>
</evidence>
<accession>A0A1X6NIQ3</accession>
<dbReference type="GO" id="GO:0002940">
    <property type="term" value="P:tRNA N2-guanine methylation"/>
    <property type="evidence" value="ECO:0007669"/>
    <property type="project" value="TreeGrafter"/>
</dbReference>
<keyword evidence="5 9" id="KW-0819">tRNA processing</keyword>
<dbReference type="FunFam" id="3.30.56.70:FF:000001">
    <property type="entry name" value="tRNA (guanine(26)-N(2))-dimethyltransferase"/>
    <property type="match status" value="1"/>
</dbReference>
<dbReference type="SUPFAM" id="SSF53335">
    <property type="entry name" value="S-adenosyl-L-methionine-dependent methyltransferases"/>
    <property type="match status" value="1"/>
</dbReference>
<dbReference type="Proteomes" id="UP000218209">
    <property type="component" value="Unassembled WGS sequence"/>
</dbReference>
<comment type="catalytic activity">
    <reaction evidence="8 9">
        <text>guanosine(26) in tRNA + 2 S-adenosyl-L-methionine = N(2)-dimethylguanosine(26) in tRNA + 2 S-adenosyl-L-homocysteine + 2 H(+)</text>
        <dbReference type="Rhea" id="RHEA:43140"/>
        <dbReference type="Rhea" id="RHEA-COMP:10359"/>
        <dbReference type="Rhea" id="RHEA-COMP:10360"/>
        <dbReference type="ChEBI" id="CHEBI:15378"/>
        <dbReference type="ChEBI" id="CHEBI:57856"/>
        <dbReference type="ChEBI" id="CHEBI:59789"/>
        <dbReference type="ChEBI" id="CHEBI:74269"/>
        <dbReference type="ChEBI" id="CHEBI:74513"/>
        <dbReference type="EC" id="2.1.1.216"/>
    </reaction>
</comment>
<name>A0A1X6NIQ3_PORUM</name>
<gene>
    <name evidence="10" type="ORF">BU14_2692s0001</name>
</gene>
<evidence type="ECO:0000256" key="2">
    <source>
        <dbReference type="ARBA" id="ARBA00022603"/>
    </source>
</evidence>
<dbReference type="InterPro" id="IPR042296">
    <property type="entry name" value="tRNA_met_Trm1_C"/>
</dbReference>
<evidence type="ECO:0000256" key="3">
    <source>
        <dbReference type="ARBA" id="ARBA00022679"/>
    </source>
</evidence>
<sequence>AAAAAATAADAAAPASTPPPPGYTELTEGRAKVVFPTGQVFYNPAQVVNRDLSVLTLRHTVAALRAERGAPAETYSVLEGLAASGLRSLRYHLEVPGLSTVTANDVDAAAVATITRNVAHNGVSPAAVTPSCADAVALMASHRAADRRFGAVDLDPYGSAAFLLDAAVTAVADGGLLAVTCTDLGVLCGNQVDAGYARYGASPMRGAFAHEMAVRLVVFATAAAAARHGRSVTLLLGAKIDFYVRIFVRLRDSKAGAKERLTTSALVHVCSGCHTPVTQPLGARKAPNKLTLVSAPAWGVSPPPPAGTCGLCGGRVAVGGPIYTPPLCDPTVVGELRTALGADATDLASADRLEALLALLQAEAAVATPLFLHLATMCKVLRCNAPPAAAVRAAVRAHGFGVALSHTDPQAVKTDAPPALVWEILVLWVARCKGDAVLAAARSAVAAADAAVGGRRDGVTAAPVAAASTATAPADATAAGGGDAAAAAAPA</sequence>
<dbReference type="GO" id="GO:0160104">
    <property type="term" value="F:tRNA (guanine(26)-N2)-dimethyltransferase activity"/>
    <property type="evidence" value="ECO:0007669"/>
    <property type="project" value="UniProtKB-UniRule"/>
</dbReference>
<keyword evidence="4 9" id="KW-0949">S-adenosyl-L-methionine</keyword>
<evidence type="ECO:0000313" key="10">
    <source>
        <dbReference type="EMBL" id="OSX68497.1"/>
    </source>
</evidence>
<dbReference type="Pfam" id="PF02005">
    <property type="entry name" value="TRM"/>
    <property type="match status" value="1"/>
</dbReference>
<evidence type="ECO:0000313" key="11">
    <source>
        <dbReference type="Proteomes" id="UP000218209"/>
    </source>
</evidence>
<keyword evidence="6 9" id="KW-0694">RNA-binding</keyword>
<dbReference type="AlphaFoldDB" id="A0A1X6NIQ3"/>
<dbReference type="Gene3D" id="3.30.56.70">
    <property type="entry name" value="N2,N2-dimethylguanosine tRNA methyltransferase, C-terminal domain"/>
    <property type="match status" value="1"/>
</dbReference>
<dbReference type="OrthoDB" id="6349953at2759"/>
<dbReference type="EMBL" id="KV920463">
    <property type="protein sequence ID" value="OSX68497.1"/>
    <property type="molecule type" value="Genomic_DNA"/>
</dbReference>
<keyword evidence="1 9" id="KW-0820">tRNA-binding</keyword>
<protein>
    <recommendedName>
        <fullName evidence="7 9">tRNA (guanine(26)-N(2))-dimethyltransferase</fullName>
        <ecNumber evidence="7 9">2.1.1.216</ecNumber>
    </recommendedName>
</protein>
<dbReference type="InterPro" id="IPR029063">
    <property type="entry name" value="SAM-dependent_MTases_sf"/>
</dbReference>
<keyword evidence="2 9" id="KW-0489">Methyltransferase</keyword>
<evidence type="ECO:0000256" key="4">
    <source>
        <dbReference type="ARBA" id="ARBA00022691"/>
    </source>
</evidence>
<dbReference type="GO" id="GO:0005634">
    <property type="term" value="C:nucleus"/>
    <property type="evidence" value="ECO:0007669"/>
    <property type="project" value="TreeGrafter"/>
</dbReference>
<dbReference type="PANTHER" id="PTHR10631">
    <property type="entry name" value="N 2 ,N 2 -DIMETHYLGUANOSINE TRNA METHYLTRANSFERASE"/>
    <property type="match status" value="1"/>
</dbReference>
<evidence type="ECO:0000256" key="1">
    <source>
        <dbReference type="ARBA" id="ARBA00022555"/>
    </source>
</evidence>
<evidence type="ECO:0000256" key="9">
    <source>
        <dbReference type="PROSITE-ProRule" id="PRU00958"/>
    </source>
</evidence>